<evidence type="ECO:0000313" key="13">
    <source>
        <dbReference type="EMBL" id="RVU33832.1"/>
    </source>
</evidence>
<evidence type="ECO:0000256" key="11">
    <source>
        <dbReference type="PIRSR" id="PIRSR500134-3"/>
    </source>
</evidence>
<evidence type="ECO:0000256" key="4">
    <source>
        <dbReference type="ARBA" id="ARBA00015132"/>
    </source>
</evidence>
<feature type="binding site" evidence="10">
    <location>
        <position position="324"/>
    </location>
    <ligand>
        <name>substrate</name>
    </ligand>
</feature>
<name>A0A437QH36_9PROT</name>
<dbReference type="AlphaFoldDB" id="A0A437QH36"/>
<sequence length="438" mass="46974">MRLAMIGTGYVGLVSGACFAEFGHDVVCVDIDPGKIEKLKKGVIPIYEPDLDDLVTRNHAAGRLNFTQDLKAGIADCDCVFICVGTPPRPEDGHADLKYVYQAAKDIAGAMGRYTVIVDKSTVPVGTAREVDAIVKAENPAAEWDVVSNPEFLREGAAIEDFMEPDRVVIGADSERARSVMRQLYAPLSDKGVPILMTGRESAEVIKYATNAFLATKVTFINEMADLCEKVGGNVEDVARGLGLDDRIGPRFLRAGPGYGGSCFPKDTMALVKTAEMVGSPTWIVDAVVKKNDARKRQMAHRVGEICGGSVKGKTIAVLGLTFKPDTDDMRESPSIDIVDELQSNGATVRAYDPEGTDQAKAVIKGAEFCSSAMDALTGADAAVLVTEWAEFEDLDFDVVKSVMKAANFVDLRNVFSPANMQAAGFNYLSIGRPAAAK</sequence>
<evidence type="ECO:0000256" key="8">
    <source>
        <dbReference type="PIRNR" id="PIRNR000124"/>
    </source>
</evidence>
<feature type="binding site" evidence="10">
    <location>
        <begin position="152"/>
        <end position="155"/>
    </location>
    <ligand>
        <name>substrate</name>
    </ligand>
</feature>
<dbReference type="Pfam" id="PF03721">
    <property type="entry name" value="UDPG_MGDP_dh_N"/>
    <property type="match status" value="1"/>
</dbReference>
<dbReference type="InterPro" id="IPR036291">
    <property type="entry name" value="NAD(P)-bd_dom_sf"/>
</dbReference>
<feature type="binding site" evidence="11">
    <location>
        <position position="122"/>
    </location>
    <ligand>
        <name>NAD(+)</name>
        <dbReference type="ChEBI" id="CHEBI:57540"/>
    </ligand>
</feature>
<evidence type="ECO:0000256" key="3">
    <source>
        <dbReference type="ARBA" id="ARBA00012954"/>
    </source>
</evidence>
<proteinExistence type="inferred from homology"/>
<organism evidence="13 14">
    <name type="scientific">Hwanghaeella grinnelliae</name>
    <dbReference type="NCBI Taxonomy" id="2500179"/>
    <lineage>
        <taxon>Bacteria</taxon>
        <taxon>Pseudomonadati</taxon>
        <taxon>Pseudomonadota</taxon>
        <taxon>Alphaproteobacteria</taxon>
        <taxon>Rhodospirillales</taxon>
        <taxon>Rhodospirillaceae</taxon>
        <taxon>Hwanghaeella</taxon>
    </lineage>
</organism>
<evidence type="ECO:0000256" key="1">
    <source>
        <dbReference type="ARBA" id="ARBA00004701"/>
    </source>
</evidence>
<dbReference type="InterPro" id="IPR008927">
    <property type="entry name" value="6-PGluconate_DH-like_C_sf"/>
</dbReference>
<dbReference type="UniPathway" id="UPA00038">
    <property type="reaction ID" value="UER00491"/>
</dbReference>
<feature type="binding site" evidence="10">
    <location>
        <begin position="252"/>
        <end position="256"/>
    </location>
    <ligand>
        <name>substrate</name>
    </ligand>
</feature>
<keyword evidence="5 8" id="KW-0560">Oxidoreductase</keyword>
<dbReference type="PROSITE" id="PS51257">
    <property type="entry name" value="PROKAR_LIPOPROTEIN"/>
    <property type="match status" value="1"/>
</dbReference>
<comment type="similarity">
    <text evidence="2 8">Belongs to the UDP-glucose/GDP-mannose dehydrogenase family.</text>
</comment>
<dbReference type="Proteomes" id="UP000287447">
    <property type="component" value="Unassembled WGS sequence"/>
</dbReference>
<comment type="pathway">
    <text evidence="1">Nucleotide-sugar biosynthesis; UDP-alpha-D-glucuronate biosynthesis; UDP-alpha-D-glucuronate from UDP-alpha-D-glucose: step 1/1.</text>
</comment>
<evidence type="ECO:0000259" key="12">
    <source>
        <dbReference type="SMART" id="SM00984"/>
    </source>
</evidence>
<dbReference type="InterPro" id="IPR014027">
    <property type="entry name" value="UDP-Glc/GDP-Man_DH_C"/>
</dbReference>
<reference evidence="14" key="1">
    <citation type="submission" date="2019-01" db="EMBL/GenBank/DDBJ databases">
        <title>Gri0909 isolated from a small marine red alga.</title>
        <authorList>
            <person name="Kim J."/>
            <person name="Jeong S.E."/>
            <person name="Jeon C.O."/>
        </authorList>
    </citation>
    <scope>NUCLEOTIDE SEQUENCE [LARGE SCALE GENOMIC DNA]</scope>
    <source>
        <strain evidence="14">Gri0909</strain>
    </source>
</reference>
<dbReference type="Gene3D" id="1.20.5.100">
    <property type="entry name" value="Cytochrome c1, transmembrane anchor, C-terminal"/>
    <property type="match status" value="1"/>
</dbReference>
<protein>
    <recommendedName>
        <fullName evidence="4 8">UDP-glucose 6-dehydrogenase</fullName>
        <ecNumber evidence="3 8">1.1.1.22</ecNumber>
    </recommendedName>
</protein>
<dbReference type="SMART" id="SM00984">
    <property type="entry name" value="UDPG_MGDP_dh_C"/>
    <property type="match status" value="1"/>
</dbReference>
<keyword evidence="6 8" id="KW-0520">NAD</keyword>
<dbReference type="GO" id="GO:0006065">
    <property type="term" value="P:UDP-glucuronate biosynthetic process"/>
    <property type="evidence" value="ECO:0007669"/>
    <property type="project" value="UniProtKB-UniPathway"/>
</dbReference>
<comment type="catalytic activity">
    <reaction evidence="7 8">
        <text>UDP-alpha-D-glucose + 2 NAD(+) + H2O = UDP-alpha-D-glucuronate + 2 NADH + 3 H(+)</text>
        <dbReference type="Rhea" id="RHEA:23596"/>
        <dbReference type="ChEBI" id="CHEBI:15377"/>
        <dbReference type="ChEBI" id="CHEBI:15378"/>
        <dbReference type="ChEBI" id="CHEBI:57540"/>
        <dbReference type="ChEBI" id="CHEBI:57945"/>
        <dbReference type="ChEBI" id="CHEBI:58052"/>
        <dbReference type="ChEBI" id="CHEBI:58885"/>
        <dbReference type="EC" id="1.1.1.22"/>
    </reaction>
</comment>
<accession>A0A437QH36</accession>
<dbReference type="RefSeq" id="WP_127767862.1">
    <property type="nucleotide sequence ID" value="NZ_SADE01000004.1"/>
</dbReference>
<feature type="binding site" evidence="10">
    <location>
        <position position="207"/>
    </location>
    <ligand>
        <name>substrate</name>
    </ligand>
</feature>
<comment type="caution">
    <text evidence="13">The sequence shown here is derived from an EMBL/GenBank/DDBJ whole genome shotgun (WGS) entry which is preliminary data.</text>
</comment>
<feature type="active site" description="Nucleophile" evidence="9">
    <location>
        <position position="263"/>
    </location>
</feature>
<dbReference type="Gene3D" id="3.40.50.720">
    <property type="entry name" value="NAD(P)-binding Rossmann-like Domain"/>
    <property type="match status" value="2"/>
</dbReference>
<dbReference type="Pfam" id="PF03720">
    <property type="entry name" value="UDPG_MGDP_dh_C"/>
    <property type="match status" value="1"/>
</dbReference>
<dbReference type="GO" id="GO:0003979">
    <property type="term" value="F:UDP-glucose 6-dehydrogenase activity"/>
    <property type="evidence" value="ECO:0007669"/>
    <property type="project" value="UniProtKB-EC"/>
</dbReference>
<feature type="binding site" evidence="11">
    <location>
        <position position="155"/>
    </location>
    <ligand>
        <name>NAD(+)</name>
        <dbReference type="ChEBI" id="CHEBI:57540"/>
    </ligand>
</feature>
<evidence type="ECO:0000256" key="10">
    <source>
        <dbReference type="PIRSR" id="PIRSR500134-2"/>
    </source>
</evidence>
<dbReference type="InterPro" id="IPR017476">
    <property type="entry name" value="UDP-Glc/GDP-Man"/>
</dbReference>
<dbReference type="EC" id="1.1.1.22" evidence="3 8"/>
<evidence type="ECO:0000256" key="7">
    <source>
        <dbReference type="ARBA" id="ARBA00047473"/>
    </source>
</evidence>
<dbReference type="SUPFAM" id="SSF48179">
    <property type="entry name" value="6-phosphogluconate dehydrogenase C-terminal domain-like"/>
    <property type="match status" value="1"/>
</dbReference>
<evidence type="ECO:0000256" key="9">
    <source>
        <dbReference type="PIRSR" id="PIRSR500134-1"/>
    </source>
</evidence>
<feature type="binding site" evidence="10">
    <location>
        <position position="260"/>
    </location>
    <ligand>
        <name>substrate</name>
    </ligand>
</feature>
<evidence type="ECO:0000256" key="5">
    <source>
        <dbReference type="ARBA" id="ARBA00023002"/>
    </source>
</evidence>
<feature type="domain" description="UDP-glucose/GDP-mannose dehydrogenase C-terminal" evidence="12">
    <location>
        <begin position="317"/>
        <end position="418"/>
    </location>
</feature>
<dbReference type="SUPFAM" id="SSF51735">
    <property type="entry name" value="NAD(P)-binding Rossmann-fold domains"/>
    <property type="match status" value="1"/>
</dbReference>
<keyword evidence="14" id="KW-1185">Reference proteome</keyword>
<dbReference type="InterPro" id="IPR036220">
    <property type="entry name" value="UDP-Glc/GDP-Man_DH_C_sf"/>
</dbReference>
<gene>
    <name evidence="13" type="ORF">EOI86_22115</name>
</gene>
<dbReference type="PANTHER" id="PTHR43750:SF3">
    <property type="entry name" value="UDP-GLUCOSE 6-DEHYDROGENASE TUAD"/>
    <property type="match status" value="1"/>
</dbReference>
<feature type="binding site" evidence="11">
    <location>
        <position position="30"/>
    </location>
    <ligand>
        <name>NAD(+)</name>
        <dbReference type="ChEBI" id="CHEBI:57540"/>
    </ligand>
</feature>
<dbReference type="InterPro" id="IPR001732">
    <property type="entry name" value="UDP-Glc/GDP-Man_DH_N"/>
</dbReference>
<dbReference type="SUPFAM" id="SSF52413">
    <property type="entry name" value="UDP-glucose/GDP-mannose dehydrogenase C-terminal domain"/>
    <property type="match status" value="1"/>
</dbReference>
<dbReference type="GO" id="GO:0051287">
    <property type="term" value="F:NAD binding"/>
    <property type="evidence" value="ECO:0007669"/>
    <property type="project" value="InterPro"/>
</dbReference>
<feature type="binding site" evidence="11">
    <location>
        <position position="86"/>
    </location>
    <ligand>
        <name>NAD(+)</name>
        <dbReference type="ChEBI" id="CHEBI:57540"/>
    </ligand>
</feature>
<evidence type="ECO:0000256" key="2">
    <source>
        <dbReference type="ARBA" id="ARBA00006601"/>
    </source>
</evidence>
<dbReference type="PIRSF" id="PIRSF500134">
    <property type="entry name" value="UDPglc_DH_bac"/>
    <property type="match status" value="1"/>
</dbReference>
<dbReference type="NCBIfam" id="TIGR03026">
    <property type="entry name" value="NDP-sugDHase"/>
    <property type="match status" value="1"/>
</dbReference>
<dbReference type="PIRSF" id="PIRSF000124">
    <property type="entry name" value="UDPglc_GDPman_dh"/>
    <property type="match status" value="1"/>
</dbReference>
<dbReference type="InterPro" id="IPR028357">
    <property type="entry name" value="UDPglc_DH_bac"/>
</dbReference>
<evidence type="ECO:0000256" key="6">
    <source>
        <dbReference type="ARBA" id="ARBA00023027"/>
    </source>
</evidence>
<dbReference type="PANTHER" id="PTHR43750">
    <property type="entry name" value="UDP-GLUCOSE 6-DEHYDROGENASE TUAD"/>
    <property type="match status" value="1"/>
</dbReference>
<feature type="binding site" evidence="11">
    <location>
        <position position="266"/>
    </location>
    <ligand>
        <name>NAD(+)</name>
        <dbReference type="ChEBI" id="CHEBI:57540"/>
    </ligand>
</feature>
<feature type="binding site" evidence="11">
    <location>
        <position position="35"/>
    </location>
    <ligand>
        <name>NAD(+)</name>
        <dbReference type="ChEBI" id="CHEBI:57540"/>
    </ligand>
</feature>
<evidence type="ECO:0000313" key="14">
    <source>
        <dbReference type="Proteomes" id="UP000287447"/>
    </source>
</evidence>
<feature type="binding site" evidence="11">
    <location>
        <position position="331"/>
    </location>
    <ligand>
        <name>NAD(+)</name>
        <dbReference type="ChEBI" id="CHEBI:57540"/>
    </ligand>
</feature>
<dbReference type="InterPro" id="IPR014026">
    <property type="entry name" value="UDP-Glc/GDP-Man_DH_dimer"/>
</dbReference>
<dbReference type="Pfam" id="PF00984">
    <property type="entry name" value="UDPG_MGDP_dh"/>
    <property type="match status" value="1"/>
</dbReference>
<dbReference type="GO" id="GO:0000271">
    <property type="term" value="P:polysaccharide biosynthetic process"/>
    <property type="evidence" value="ECO:0007669"/>
    <property type="project" value="InterPro"/>
</dbReference>
<dbReference type="EMBL" id="SADE01000004">
    <property type="protein sequence ID" value="RVU33832.1"/>
    <property type="molecule type" value="Genomic_DNA"/>
</dbReference>
<dbReference type="OrthoDB" id="9803238at2"/>